<dbReference type="Proteomes" id="UP000076321">
    <property type="component" value="Unassembled WGS sequence"/>
</dbReference>
<organism evidence="2 4">
    <name type="scientific">Amycolatopsis regifaucium</name>
    <dbReference type="NCBI Taxonomy" id="546365"/>
    <lineage>
        <taxon>Bacteria</taxon>
        <taxon>Bacillati</taxon>
        <taxon>Actinomycetota</taxon>
        <taxon>Actinomycetes</taxon>
        <taxon>Pseudonocardiales</taxon>
        <taxon>Pseudonocardiaceae</taxon>
        <taxon>Amycolatopsis</taxon>
    </lineage>
</organism>
<dbReference type="EMBL" id="LQCI01000052">
    <property type="protein sequence ID" value="KZB79206.1"/>
    <property type="molecule type" value="Genomic_DNA"/>
</dbReference>
<keyword evidence="1" id="KW-0732">Signal</keyword>
<comment type="caution">
    <text evidence="2">The sequence shown here is derived from an EMBL/GenBank/DDBJ whole genome shotgun (WGS) entry which is preliminary data.</text>
</comment>
<dbReference type="Proteomes" id="UP000186883">
    <property type="component" value="Unassembled WGS sequence"/>
</dbReference>
<dbReference type="EMBL" id="LOBU02000013">
    <property type="protein sequence ID" value="OKA07389.1"/>
    <property type="molecule type" value="Genomic_DNA"/>
</dbReference>
<dbReference type="PANTHER" id="PTHR47197">
    <property type="entry name" value="PROTEIN NIRF"/>
    <property type="match status" value="1"/>
</dbReference>
<name>A0A154M3R6_9PSEU</name>
<dbReference type="InterPro" id="IPR051200">
    <property type="entry name" value="Host-pathogen_enzymatic-act"/>
</dbReference>
<accession>A0A154M3R6</accession>
<keyword evidence="5" id="KW-1185">Reference proteome</keyword>
<dbReference type="InterPro" id="IPR011048">
    <property type="entry name" value="Haem_d1_sf"/>
</dbReference>
<sequence length="340" mass="34592">MLAGLGAVVAMTVSVVAAPAASAGQELPLPGFGDVVVDDAHERVFVSGGGAGNGIVVADFTGRVRHTIPNQLGADGLVLSADGTKLYAALSAGDAISVIDTATLTETARHPTGAGTCPTHLARTGDLIWFGYGCVDGTWSGKIGKLDPAAATPVSGDQQKDVRYQRAPLLSAAGGANGPLVAGQLSLSQSMVQVYGVSGGELSAGATGDVVGAGLYDTDITADGATLYSAAGGRDRVEAFASADLARRGAYAARPRPVAVSLSPDDRHLAAGALTTDAADVLIYEVGGVTPVNSIALDGGETVQPRGLSWSADRKRLFVVTRYQNDPEPHLEVERYPLGW</sequence>
<evidence type="ECO:0000313" key="5">
    <source>
        <dbReference type="Proteomes" id="UP000186883"/>
    </source>
</evidence>
<evidence type="ECO:0008006" key="6">
    <source>
        <dbReference type="Google" id="ProtNLM"/>
    </source>
</evidence>
<dbReference type="SUPFAM" id="SSF51004">
    <property type="entry name" value="C-terminal (heme d1) domain of cytochrome cd1-nitrite reductase"/>
    <property type="match status" value="1"/>
</dbReference>
<feature type="signal peptide" evidence="1">
    <location>
        <begin position="1"/>
        <end position="17"/>
    </location>
</feature>
<dbReference type="PANTHER" id="PTHR47197:SF3">
    <property type="entry name" value="DIHYDRO-HEME D1 DEHYDROGENASE"/>
    <property type="match status" value="1"/>
</dbReference>
<protein>
    <recommendedName>
        <fullName evidence="6">SMP-30/Gluconolactonase/LRE-like region domain-containing protein</fullName>
    </recommendedName>
</protein>
<reference evidence="2 4" key="1">
    <citation type="submission" date="2015-12" db="EMBL/GenBank/DDBJ databases">
        <title>Amycolatopsis regifaucium genome sequencing and assembly.</title>
        <authorList>
            <person name="Mayilraj S."/>
        </authorList>
    </citation>
    <scope>NUCLEOTIDE SEQUENCE [LARGE SCALE GENOMIC DNA]</scope>
    <source>
        <strain evidence="2 4">GY080</strain>
    </source>
</reference>
<evidence type="ECO:0000313" key="4">
    <source>
        <dbReference type="Proteomes" id="UP000076321"/>
    </source>
</evidence>
<proteinExistence type="predicted"/>
<evidence type="ECO:0000313" key="2">
    <source>
        <dbReference type="EMBL" id="KZB79206.1"/>
    </source>
</evidence>
<dbReference type="AlphaFoldDB" id="A0A154M3R6"/>
<reference evidence="3 5" key="2">
    <citation type="submission" date="2016-11" db="EMBL/GenBank/DDBJ databases">
        <title>Genome sequencing of Amycolatopsis regifaucium.</title>
        <authorList>
            <person name="Mayilraj S."/>
            <person name="Kaur N."/>
        </authorList>
    </citation>
    <scope>NUCLEOTIDE SEQUENCE [LARGE SCALE GENOMIC DNA]</scope>
    <source>
        <strain evidence="3 5">GY080</strain>
    </source>
</reference>
<feature type="chain" id="PRO_5043134762" description="SMP-30/Gluconolactonase/LRE-like region domain-containing protein" evidence="1">
    <location>
        <begin position="18"/>
        <end position="340"/>
    </location>
</feature>
<dbReference type="InterPro" id="IPR015943">
    <property type="entry name" value="WD40/YVTN_repeat-like_dom_sf"/>
</dbReference>
<evidence type="ECO:0000313" key="3">
    <source>
        <dbReference type="EMBL" id="OKA07389.1"/>
    </source>
</evidence>
<gene>
    <name evidence="3" type="ORF">ATP06_0216210</name>
    <name evidence="2" type="ORF">AVL48_16530</name>
</gene>
<evidence type="ECO:0000256" key="1">
    <source>
        <dbReference type="SAM" id="SignalP"/>
    </source>
</evidence>
<dbReference type="Gene3D" id="2.130.10.10">
    <property type="entry name" value="YVTN repeat-like/Quinoprotein amine dehydrogenase"/>
    <property type="match status" value="2"/>
</dbReference>